<dbReference type="InterPro" id="IPR036390">
    <property type="entry name" value="WH_DNA-bd_sf"/>
</dbReference>
<evidence type="ECO:0000256" key="1">
    <source>
        <dbReference type="PIRSR" id="PIRSR640198-1"/>
    </source>
</evidence>
<dbReference type="AlphaFoldDB" id="A0A0G0I270"/>
<keyword evidence="2" id="KW-0067">ATP-binding</keyword>
<proteinExistence type="predicted"/>
<comment type="caution">
    <text evidence="5">The sequence shown here is derived from an EMBL/GenBank/DDBJ whole genome shotgun (WGS) entry which is preliminary data.</text>
</comment>
<feature type="active site" evidence="1">
    <location>
        <position position="186"/>
    </location>
</feature>
<accession>A0A0G0I270</accession>
<keyword evidence="2" id="KW-0547">Nucleotide-binding</keyword>
<name>A0A0G0I270_9BACT</name>
<dbReference type="SUPFAM" id="SSF46785">
    <property type="entry name" value="Winged helix' DNA-binding domain"/>
    <property type="match status" value="1"/>
</dbReference>
<dbReference type="InterPro" id="IPR036597">
    <property type="entry name" value="Fido-like_dom_sf"/>
</dbReference>
<dbReference type="Pfam" id="PF02661">
    <property type="entry name" value="Fic"/>
    <property type="match status" value="1"/>
</dbReference>
<dbReference type="InterPro" id="IPR040198">
    <property type="entry name" value="Fido_containing"/>
</dbReference>
<dbReference type="PROSITE" id="PS51459">
    <property type="entry name" value="FIDO"/>
    <property type="match status" value="1"/>
</dbReference>
<dbReference type="InterPro" id="IPR003812">
    <property type="entry name" value="Fido"/>
</dbReference>
<organism evidence="5 6">
    <name type="scientific">Berkelbacteria bacterium GW2011_GWA1_36_9</name>
    <dbReference type="NCBI Taxonomy" id="1618331"/>
    <lineage>
        <taxon>Bacteria</taxon>
        <taxon>Candidatus Berkelbacteria</taxon>
    </lineage>
</organism>
<dbReference type="GO" id="GO:0005524">
    <property type="term" value="F:ATP binding"/>
    <property type="evidence" value="ECO:0007669"/>
    <property type="project" value="UniProtKB-KW"/>
</dbReference>
<dbReference type="Proteomes" id="UP000034508">
    <property type="component" value="Unassembled WGS sequence"/>
</dbReference>
<feature type="binding site" evidence="2">
    <location>
        <begin position="190"/>
        <end position="197"/>
    </location>
    <ligand>
        <name>ATP</name>
        <dbReference type="ChEBI" id="CHEBI:30616"/>
    </ligand>
</feature>
<feature type="domain" description="Fido" evidence="4">
    <location>
        <begin position="99"/>
        <end position="249"/>
    </location>
</feature>
<dbReference type="Gene3D" id="1.10.10.10">
    <property type="entry name" value="Winged helix-like DNA-binding domain superfamily/Winged helix DNA-binding domain"/>
    <property type="match status" value="1"/>
</dbReference>
<dbReference type="SUPFAM" id="SSF140931">
    <property type="entry name" value="Fic-like"/>
    <property type="match status" value="1"/>
</dbReference>
<feature type="binding site" evidence="2">
    <location>
        <begin position="130"/>
        <end position="143"/>
    </location>
    <ligand>
        <name>ATP</name>
        <dbReference type="ChEBI" id="CHEBI:30616"/>
    </ligand>
</feature>
<evidence type="ECO:0000313" key="5">
    <source>
        <dbReference type="EMBL" id="KKQ18369.1"/>
    </source>
</evidence>
<protein>
    <submittedName>
        <fullName evidence="5">Fic family protein</fullName>
    </submittedName>
</protein>
<gene>
    <name evidence="5" type="ORF">US31_C0005G0019</name>
</gene>
<dbReference type="PANTHER" id="PTHR13504:SF38">
    <property type="entry name" value="FIDO DOMAIN-CONTAINING PROTEIN"/>
    <property type="match status" value="1"/>
</dbReference>
<evidence type="ECO:0000313" key="6">
    <source>
        <dbReference type="Proteomes" id="UP000034508"/>
    </source>
</evidence>
<feature type="site" description="Important for autoinhibition of adenylyltransferase activity" evidence="3">
    <location>
        <position position="54"/>
    </location>
</feature>
<dbReference type="Gene3D" id="1.10.3290.10">
    <property type="entry name" value="Fido-like domain"/>
    <property type="match status" value="1"/>
</dbReference>
<dbReference type="InterPro" id="IPR036388">
    <property type="entry name" value="WH-like_DNA-bd_sf"/>
</dbReference>
<evidence type="ECO:0000256" key="3">
    <source>
        <dbReference type="PIRSR" id="PIRSR640198-3"/>
    </source>
</evidence>
<dbReference type="EMBL" id="LBSM01000005">
    <property type="protein sequence ID" value="KKQ18369.1"/>
    <property type="molecule type" value="Genomic_DNA"/>
</dbReference>
<dbReference type="PANTHER" id="PTHR13504">
    <property type="entry name" value="FIDO DOMAIN-CONTAINING PROTEIN DDB_G0283145"/>
    <property type="match status" value="1"/>
</dbReference>
<evidence type="ECO:0000259" key="4">
    <source>
        <dbReference type="PROSITE" id="PS51459"/>
    </source>
</evidence>
<sequence>MNPNFTLTSKLLTNLTEIERYYGQLEGMRIPQQLQLNIERTNLIQSSYASNSIEGNPLSIGEVTNLLLNDRIPSNRSEKEVVNYFYILKQLDKRKSEQFNLPLIYDIHKELLTGVDDEIKGKIRNVPIVVGRRNVGEQIQIKHNPPFHNRTSIENALNNTIQWLLSTNDSPILSAGIFHHEFVYLHPFVDGNGRVARLLTVLILLSHNYQINKYFVLDDYYDINRELYSDSLHSADSGDKTKWLEYFTDGVKHSLQSALGRIQEGLIKLSFDVRPSPREQQALEIAGQYKELTSADLVKELHVTRQQAFNLLKALSEKGFLNKRGSTKNSFYVLKQ</sequence>
<reference evidence="5 6" key="1">
    <citation type="journal article" date="2015" name="Nature">
        <title>rRNA introns, odd ribosomes, and small enigmatic genomes across a large radiation of phyla.</title>
        <authorList>
            <person name="Brown C.T."/>
            <person name="Hug L.A."/>
            <person name="Thomas B.C."/>
            <person name="Sharon I."/>
            <person name="Castelle C.J."/>
            <person name="Singh A."/>
            <person name="Wilkins M.J."/>
            <person name="Williams K.H."/>
            <person name="Banfield J.F."/>
        </authorList>
    </citation>
    <scope>NUCLEOTIDE SEQUENCE [LARGE SCALE GENOMIC DNA]</scope>
</reference>
<evidence type="ECO:0000256" key="2">
    <source>
        <dbReference type="PIRSR" id="PIRSR640198-2"/>
    </source>
</evidence>